<dbReference type="RefSeq" id="WP_038641672.1">
    <property type="nucleotide sequence ID" value="NZ_CP009888.1"/>
</dbReference>
<evidence type="ECO:0000259" key="2">
    <source>
        <dbReference type="Pfam" id="PF02657"/>
    </source>
</evidence>
<evidence type="ECO:0000256" key="1">
    <source>
        <dbReference type="ARBA" id="ARBA00010282"/>
    </source>
</evidence>
<dbReference type="EMBL" id="CP009888">
    <property type="protein sequence ID" value="AIY65623.1"/>
    <property type="molecule type" value="Genomic_DNA"/>
</dbReference>
<accession>A0A0A7EGH7</accession>
<dbReference type="KEGG" id="pseo:OM33_10980"/>
<dbReference type="STRING" id="1348114.OM33_10980"/>
<evidence type="ECO:0000313" key="3">
    <source>
        <dbReference type="EMBL" id="AIY65623.1"/>
    </source>
</evidence>
<comment type="similarity">
    <text evidence="1">Belongs to the SufE family.</text>
</comment>
<proteinExistence type="inferred from homology"/>
<dbReference type="HOGENOM" id="CLU_124502_1_0_6"/>
<dbReference type="Proteomes" id="UP000030341">
    <property type="component" value="Chromosome 1"/>
</dbReference>
<dbReference type="AlphaFoldDB" id="A0A0A7EGH7"/>
<dbReference type="OrthoDB" id="9799320at2"/>
<dbReference type="PANTHER" id="PTHR43597">
    <property type="entry name" value="SULFUR ACCEPTOR PROTEIN CSDE"/>
    <property type="match status" value="1"/>
</dbReference>
<dbReference type="InterPro" id="IPR003808">
    <property type="entry name" value="Fe-S_metab-assoc_dom"/>
</dbReference>
<keyword evidence="4" id="KW-1185">Reference proteome</keyword>
<evidence type="ECO:0000313" key="4">
    <source>
        <dbReference type="Proteomes" id="UP000030341"/>
    </source>
</evidence>
<sequence>MTEQYQRLKQQFIAKKAWQDKYREIMLLGKQLPKLPAELKVDHAKVNGCESNVWLYVDFDESEKHIVVTADSDTRIVKGLIYIISTLVNGLTVDEIKRINIQTEFNELGLLQHLSPSRGNGILAIADAITQFAIQTDD</sequence>
<organism evidence="3 4">
    <name type="scientific">Pseudoalteromonas piratica</name>
    <dbReference type="NCBI Taxonomy" id="1348114"/>
    <lineage>
        <taxon>Bacteria</taxon>
        <taxon>Pseudomonadati</taxon>
        <taxon>Pseudomonadota</taxon>
        <taxon>Gammaproteobacteria</taxon>
        <taxon>Alteromonadales</taxon>
        <taxon>Pseudoalteromonadaceae</taxon>
        <taxon>Pseudoalteromonas</taxon>
    </lineage>
</organism>
<feature type="domain" description="Fe-S metabolism associated" evidence="2">
    <location>
        <begin position="11"/>
        <end position="131"/>
    </location>
</feature>
<dbReference type="SUPFAM" id="SSF82649">
    <property type="entry name" value="SufE/NifU"/>
    <property type="match status" value="1"/>
</dbReference>
<dbReference type="Gene3D" id="3.90.1010.10">
    <property type="match status" value="1"/>
</dbReference>
<dbReference type="Pfam" id="PF02657">
    <property type="entry name" value="SufE"/>
    <property type="match status" value="1"/>
</dbReference>
<dbReference type="eggNOG" id="COG2166">
    <property type="taxonomic scope" value="Bacteria"/>
</dbReference>
<reference evidence="3 4" key="1">
    <citation type="submission" date="2014-11" db="EMBL/GenBank/DDBJ databases">
        <title>Complete Genome Sequence of Pseudoalteromonas sp. Strain OCN003 Isolated from Kaneohe Bay, Oahu, Hawaii.</title>
        <authorList>
            <person name="Beurmann S."/>
            <person name="Videau P."/>
            <person name="Ushijima B."/>
            <person name="Smith A.M."/>
            <person name="Aeby G.S."/>
            <person name="Callahan S.M."/>
            <person name="Belcaid M."/>
        </authorList>
    </citation>
    <scope>NUCLEOTIDE SEQUENCE [LARGE SCALE GENOMIC DNA]</scope>
    <source>
        <strain evidence="3 4">OCN003</strain>
    </source>
</reference>
<dbReference type="PANTHER" id="PTHR43597:SF5">
    <property type="entry name" value="SUFE-LIKE PROTEIN 2, CHLOROPLASTIC"/>
    <property type="match status" value="1"/>
</dbReference>
<protein>
    <submittedName>
        <fullName evidence="3">SufE protein</fullName>
    </submittedName>
</protein>
<gene>
    <name evidence="3" type="ORF">OM33_10980</name>
</gene>
<name>A0A0A7EGH7_9GAMM</name>